<proteinExistence type="predicted"/>
<dbReference type="Proteomes" id="UP001199260">
    <property type="component" value="Unassembled WGS sequence"/>
</dbReference>
<evidence type="ECO:0000313" key="1">
    <source>
        <dbReference type="EMBL" id="MCD2164304.1"/>
    </source>
</evidence>
<dbReference type="RefSeq" id="WP_230771532.1">
    <property type="nucleotide sequence ID" value="NZ_JAJNCT010000005.1"/>
</dbReference>
<dbReference type="EMBL" id="JAJNCT010000005">
    <property type="protein sequence ID" value="MCD2164304.1"/>
    <property type="molecule type" value="Genomic_DNA"/>
</dbReference>
<name>A0AAW4XS41_9BURK</name>
<keyword evidence="2" id="KW-1185">Reference proteome</keyword>
<dbReference type="AlphaFoldDB" id="A0AAW4XS41"/>
<accession>A0AAW4XS41</accession>
<reference evidence="1 2" key="1">
    <citation type="submission" date="2021-11" db="EMBL/GenBank/DDBJ databases">
        <title>Genome sequence.</title>
        <authorList>
            <person name="Sun Q."/>
        </authorList>
    </citation>
    <scope>NUCLEOTIDE SEQUENCE [LARGE SCALE GENOMIC DNA]</scope>
    <source>
        <strain evidence="1 2">KCTC 12005</strain>
    </source>
</reference>
<organism evidence="1 2">
    <name type="scientific">Comamonas koreensis</name>
    <dbReference type="NCBI Taxonomy" id="160825"/>
    <lineage>
        <taxon>Bacteria</taxon>
        <taxon>Pseudomonadati</taxon>
        <taxon>Pseudomonadota</taxon>
        <taxon>Betaproteobacteria</taxon>
        <taxon>Burkholderiales</taxon>
        <taxon>Comamonadaceae</taxon>
        <taxon>Comamonas</taxon>
    </lineage>
</organism>
<evidence type="ECO:0000313" key="2">
    <source>
        <dbReference type="Proteomes" id="UP001199260"/>
    </source>
</evidence>
<comment type="caution">
    <text evidence="1">The sequence shown here is derived from an EMBL/GenBank/DDBJ whole genome shotgun (WGS) entry which is preliminary data.</text>
</comment>
<gene>
    <name evidence="1" type="ORF">LPW39_04045</name>
</gene>
<protein>
    <submittedName>
        <fullName evidence="1">Uncharacterized protein</fullName>
    </submittedName>
</protein>
<sequence length="153" mass="17196">MSLPAAWIDKIFTKLTLAYGRDFLGRWEGIDLNAVKSDWAHELAGFERFPEGIAHALTHLDPAKPPTVFQFRDLARKSPRAEDKQLPAPAASPVVVAEQLKRLAPMLKRLEPRADKAWAHTILNRVRAGEKLNPTTVRFAREAVGDNQLQEPQ</sequence>